<proteinExistence type="predicted"/>
<organism evidence="4 5">
    <name type="scientific">Actinobaculum suis</name>
    <dbReference type="NCBI Taxonomy" id="1657"/>
    <lineage>
        <taxon>Bacteria</taxon>
        <taxon>Bacillati</taxon>
        <taxon>Actinomycetota</taxon>
        <taxon>Actinomycetes</taxon>
        <taxon>Actinomycetales</taxon>
        <taxon>Actinomycetaceae</taxon>
        <taxon>Actinobaculum</taxon>
    </lineage>
</organism>
<feature type="transmembrane region" description="Helical" evidence="2">
    <location>
        <begin position="158"/>
        <end position="180"/>
    </location>
</feature>
<protein>
    <submittedName>
        <fullName evidence="3">Bax inhibitor-1/YccA family protein</fullName>
    </submittedName>
    <submittedName>
        <fullName evidence="4">Uncharacterized membrane protein, YccA/Bax inhibitor family</fullName>
    </submittedName>
</protein>
<dbReference type="STRING" id="1657.ACU20_01650"/>
<dbReference type="EMBL" id="JAWNFU010000003">
    <property type="protein sequence ID" value="MDY5153589.1"/>
    <property type="molecule type" value="Genomic_DNA"/>
</dbReference>
<keyword evidence="5" id="KW-1185">Reference proteome</keyword>
<dbReference type="PATRIC" id="fig|1657.3.peg.146"/>
<reference evidence="3" key="3">
    <citation type="submission" date="2023-10" db="EMBL/GenBank/DDBJ databases">
        <title>Whole Genome based description of the genera Actinobaculum and Actinotignum reveals a complex phylogenetic relationship within the species included in the genus Actinotignum.</title>
        <authorList>
            <person name="Jensen C.S."/>
            <person name="Dargis R."/>
            <person name="Kemp M."/>
            <person name="Christensen J.J."/>
        </authorList>
    </citation>
    <scope>NUCLEOTIDE SEQUENCE</scope>
    <source>
        <strain evidence="3">Actinobaculum_suis_CCUG19206T</strain>
    </source>
</reference>
<feature type="transmembrane region" description="Helical" evidence="2">
    <location>
        <begin position="83"/>
        <end position="100"/>
    </location>
</feature>
<dbReference type="EMBL" id="FNAU01000004">
    <property type="protein sequence ID" value="SDE24428.1"/>
    <property type="molecule type" value="Genomic_DNA"/>
</dbReference>
<accession>A0A0K9EVJ4</accession>
<reference evidence="4" key="2">
    <citation type="submission" date="2016-10" db="EMBL/GenBank/DDBJ databases">
        <authorList>
            <person name="de Groot N.N."/>
        </authorList>
    </citation>
    <scope>NUCLEOTIDE SEQUENCE [LARGE SCALE GENOMIC DNA]</scope>
    <source>
        <strain evidence="4">DSM 20639</strain>
    </source>
</reference>
<feature type="transmembrane region" description="Helical" evidence="2">
    <location>
        <begin position="221"/>
        <end position="243"/>
    </location>
</feature>
<dbReference type="PANTHER" id="PTHR41282">
    <property type="entry name" value="CONSERVED TRANSMEMBRANE PROTEIN-RELATED"/>
    <property type="match status" value="1"/>
</dbReference>
<dbReference type="Proteomes" id="UP000182744">
    <property type="component" value="Unassembled WGS sequence"/>
</dbReference>
<feature type="transmembrane region" description="Helical" evidence="2">
    <location>
        <begin position="106"/>
        <end position="125"/>
    </location>
</feature>
<feature type="transmembrane region" description="Helical" evidence="2">
    <location>
        <begin position="192"/>
        <end position="215"/>
    </location>
</feature>
<dbReference type="PANTHER" id="PTHR41282:SF1">
    <property type="entry name" value="CONSERVED TRANSMEMBRANE PROTEIN-RELATED"/>
    <property type="match status" value="1"/>
</dbReference>
<reference evidence="5" key="1">
    <citation type="submission" date="2016-10" db="EMBL/GenBank/DDBJ databases">
        <authorList>
            <person name="Varghese N."/>
        </authorList>
    </citation>
    <scope>NUCLEOTIDE SEQUENCE [LARGE SCALE GENOMIC DNA]</scope>
    <source>
        <strain evidence="5">DSM 20639</strain>
    </source>
</reference>
<dbReference type="Proteomes" id="UP001273799">
    <property type="component" value="Unassembled WGS sequence"/>
</dbReference>
<dbReference type="RefSeq" id="WP_049618976.1">
    <property type="nucleotide sequence ID" value="NZ_FNAU01000004.1"/>
</dbReference>
<evidence type="ECO:0000256" key="2">
    <source>
        <dbReference type="SAM" id="Phobius"/>
    </source>
</evidence>
<evidence type="ECO:0000313" key="4">
    <source>
        <dbReference type="EMBL" id="SDE24428.1"/>
    </source>
</evidence>
<feature type="region of interest" description="Disordered" evidence="1">
    <location>
        <begin position="1"/>
        <end position="25"/>
    </location>
</feature>
<dbReference type="InterPro" id="IPR010539">
    <property type="entry name" value="BaxI_1-like"/>
</dbReference>
<keyword evidence="2" id="KW-0812">Transmembrane</keyword>
<gene>
    <name evidence="3" type="ORF">R6G71_05940</name>
    <name evidence="4" type="ORF">SAMN05421878_104102</name>
</gene>
<dbReference type="Pfam" id="PF12811">
    <property type="entry name" value="BaxI_1"/>
    <property type="match status" value="1"/>
</dbReference>
<evidence type="ECO:0000313" key="3">
    <source>
        <dbReference type="EMBL" id="MDY5153589.1"/>
    </source>
</evidence>
<evidence type="ECO:0000256" key="1">
    <source>
        <dbReference type="SAM" id="MobiDB-lite"/>
    </source>
</evidence>
<evidence type="ECO:0000313" key="5">
    <source>
        <dbReference type="Proteomes" id="UP000182744"/>
    </source>
</evidence>
<sequence>MSNPVMSNNPYFKPGASTPNQTYYGGGTRTAQQNPYVAADQYPYAEAKPQDSAQATAQAWAMPATSRPVAEAMTYDDAMVKTAILLGVAIVSGVATALFIPPNVVIGVAVVASIAAFVVGMITAFRPMVGPAMAIAYSALEGVALGGITGLIDRIYPGVAFQAILGTAIVVGVAVFLHMSGRVRTSSKGRRVVLTVLVAYIIFGLINLVLMLTGLTGSLRMLSFGGLKLGLILGVVMIAIGGYMLIGDLETAKYAVANRAPKQFAWTVGLGIVMTILWIYLEVLRLAAIFASDES</sequence>
<feature type="transmembrane region" description="Helical" evidence="2">
    <location>
        <begin position="264"/>
        <end position="281"/>
    </location>
</feature>
<feature type="compositionally biased region" description="Polar residues" evidence="1">
    <location>
        <begin position="1"/>
        <end position="10"/>
    </location>
</feature>
<feature type="transmembrane region" description="Helical" evidence="2">
    <location>
        <begin position="132"/>
        <end position="152"/>
    </location>
</feature>
<keyword evidence="2" id="KW-0472">Membrane</keyword>
<dbReference type="AlphaFoldDB" id="A0A0K9EVJ4"/>
<keyword evidence="2" id="KW-1133">Transmembrane helix</keyword>
<name>A0A0K9EVJ4_9ACTO</name>